<feature type="transmembrane region" description="Helical" evidence="8">
    <location>
        <begin position="12"/>
        <end position="30"/>
    </location>
</feature>
<evidence type="ECO:0000256" key="4">
    <source>
        <dbReference type="ARBA" id="ARBA00022723"/>
    </source>
</evidence>
<keyword evidence="6" id="KW-0862">Zinc</keyword>
<comment type="caution">
    <text evidence="10">The sequence shown here is derived from an EMBL/GenBank/DDBJ whole genome shotgun (WGS) entry which is preliminary data.</text>
</comment>
<dbReference type="InterPro" id="IPR011055">
    <property type="entry name" value="Dup_hybrid_motif"/>
</dbReference>
<evidence type="ECO:0000313" key="11">
    <source>
        <dbReference type="Proteomes" id="UP000254326"/>
    </source>
</evidence>
<keyword evidence="5" id="KW-0378">Hydrolase</keyword>
<dbReference type="GO" id="GO:0046872">
    <property type="term" value="F:metal ion binding"/>
    <property type="evidence" value="ECO:0007669"/>
    <property type="project" value="UniProtKB-KW"/>
</dbReference>
<evidence type="ECO:0000313" key="10">
    <source>
        <dbReference type="EMBL" id="RDL42685.1"/>
    </source>
</evidence>
<evidence type="ECO:0000259" key="9">
    <source>
        <dbReference type="PROSITE" id="PS51782"/>
    </source>
</evidence>
<evidence type="ECO:0000256" key="6">
    <source>
        <dbReference type="ARBA" id="ARBA00022833"/>
    </source>
</evidence>
<dbReference type="Gene3D" id="3.10.450.350">
    <property type="match status" value="2"/>
</dbReference>
<dbReference type="PANTHER" id="PTHR21666:SF288">
    <property type="entry name" value="CELL DIVISION PROTEIN YTFB"/>
    <property type="match status" value="1"/>
</dbReference>
<evidence type="ECO:0000256" key="5">
    <source>
        <dbReference type="ARBA" id="ARBA00022801"/>
    </source>
</evidence>
<evidence type="ECO:0000256" key="7">
    <source>
        <dbReference type="ARBA" id="ARBA00023049"/>
    </source>
</evidence>
<keyword evidence="8" id="KW-0812">Transmembrane</keyword>
<dbReference type="Pfam" id="PF01551">
    <property type="entry name" value="Peptidase_M23"/>
    <property type="match status" value="1"/>
</dbReference>
<feature type="domain" description="LysM" evidence="9">
    <location>
        <begin position="81"/>
        <end position="128"/>
    </location>
</feature>
<dbReference type="GO" id="GO:0004222">
    <property type="term" value="F:metalloendopeptidase activity"/>
    <property type="evidence" value="ECO:0007669"/>
    <property type="project" value="TreeGrafter"/>
</dbReference>
<keyword evidence="8" id="KW-0472">Membrane</keyword>
<dbReference type="PROSITE" id="PS51782">
    <property type="entry name" value="LYSM"/>
    <property type="match status" value="1"/>
</dbReference>
<keyword evidence="3" id="KW-0645">Protease</keyword>
<dbReference type="InterPro" id="IPR050570">
    <property type="entry name" value="Cell_wall_metabolism_enzyme"/>
</dbReference>
<dbReference type="SUPFAM" id="SSF51261">
    <property type="entry name" value="Duplicated hybrid motif"/>
    <property type="match status" value="1"/>
</dbReference>
<name>A0A370U4I1_9GAMM</name>
<comment type="cofactor">
    <cofactor evidence="1">
        <name>Zn(2+)</name>
        <dbReference type="ChEBI" id="CHEBI:29105"/>
    </cofactor>
</comment>
<dbReference type="GO" id="GO:0030313">
    <property type="term" value="C:cell envelope"/>
    <property type="evidence" value="ECO:0007669"/>
    <property type="project" value="UniProtKB-SubCell"/>
</dbReference>
<dbReference type="GO" id="GO:0006508">
    <property type="term" value="P:proteolysis"/>
    <property type="evidence" value="ECO:0007669"/>
    <property type="project" value="UniProtKB-KW"/>
</dbReference>
<organism evidence="10 11">
    <name type="scientific">Marinomonas piezotolerans</name>
    <dbReference type="NCBI Taxonomy" id="2213058"/>
    <lineage>
        <taxon>Bacteria</taxon>
        <taxon>Pseudomonadati</taxon>
        <taxon>Pseudomonadota</taxon>
        <taxon>Gammaproteobacteria</taxon>
        <taxon>Oceanospirillales</taxon>
        <taxon>Oceanospirillaceae</taxon>
        <taxon>Marinomonas</taxon>
    </lineage>
</organism>
<keyword evidence="8" id="KW-1133">Transmembrane helix</keyword>
<dbReference type="FunFam" id="2.70.70.10:FF:000002">
    <property type="entry name" value="Murein DD-endopeptidase MepM"/>
    <property type="match status" value="1"/>
</dbReference>
<comment type="subcellular location">
    <subcellularLocation>
        <location evidence="2">Cell envelope</location>
    </subcellularLocation>
</comment>
<sequence>MTKFDMTHSPKLWLTAFSCFLALGAGLLLWDTFRHQEQSETLTTINHPKTAGPVAAKPALDNVNLAPALPSPKQIQTKEKRTIKLAAGDSLSSILTAQGVSNRQIYQLTQADTKEAFKKLNPNDRITITLEQPNAQLLALTLEQDIRQYEVFTAQENHFSHKTIQRAIDVIPTYKEARIESSLFVDGSNAGIADKLLFQLASIFKWDIDFALDIRRGDAFAILYEEQYIDGEAIGTGNILAAEFINNGRYFEAIRYQTERRIDYFTADGLSLRKAFIRTPVDFNRISSRFNPNRLHPIFKTTQPHRGVDYAASEGTPVQSSGDGEITYAGDIRGYGNAVIIDHGRGYTTLYAHLQGFAPNIKTGYQVSQGEEIGYVGQTGWATGPHLHYEFRVNGIHQNPETIAIPNDSPMSKDELTVYLRYAQSIKATLQRSHSAMFKQALSQIRR</sequence>
<evidence type="ECO:0000256" key="2">
    <source>
        <dbReference type="ARBA" id="ARBA00004196"/>
    </source>
</evidence>
<accession>A0A370U4I1</accession>
<proteinExistence type="predicted"/>
<dbReference type="InterPro" id="IPR018392">
    <property type="entry name" value="LysM"/>
</dbReference>
<keyword evidence="7" id="KW-0482">Metalloprotease</keyword>
<keyword evidence="11" id="KW-1185">Reference proteome</keyword>
<dbReference type="CDD" id="cd12797">
    <property type="entry name" value="M23_peptidase"/>
    <property type="match status" value="1"/>
</dbReference>
<protein>
    <submittedName>
        <fullName evidence="10">Peptidase M23</fullName>
    </submittedName>
</protein>
<evidence type="ECO:0000256" key="8">
    <source>
        <dbReference type="SAM" id="Phobius"/>
    </source>
</evidence>
<evidence type="ECO:0000256" key="1">
    <source>
        <dbReference type="ARBA" id="ARBA00001947"/>
    </source>
</evidence>
<dbReference type="AlphaFoldDB" id="A0A370U4I1"/>
<dbReference type="InterPro" id="IPR016047">
    <property type="entry name" value="M23ase_b-sheet_dom"/>
</dbReference>
<dbReference type="EMBL" id="QKRA01000016">
    <property type="protein sequence ID" value="RDL42685.1"/>
    <property type="molecule type" value="Genomic_DNA"/>
</dbReference>
<keyword evidence="4" id="KW-0479">Metal-binding</keyword>
<dbReference type="Proteomes" id="UP000254326">
    <property type="component" value="Unassembled WGS sequence"/>
</dbReference>
<evidence type="ECO:0000256" key="3">
    <source>
        <dbReference type="ARBA" id="ARBA00022670"/>
    </source>
</evidence>
<dbReference type="Gene3D" id="2.70.70.10">
    <property type="entry name" value="Glucose Permease (Domain IIA)"/>
    <property type="match status" value="1"/>
</dbReference>
<reference evidence="10 11" key="1">
    <citation type="submission" date="2018-06" db="EMBL/GenBank/DDBJ databases">
        <title>Marinomonas sp. YLB-05 draft genome sequence.</title>
        <authorList>
            <person name="Yu L."/>
            <person name="Tang X."/>
        </authorList>
    </citation>
    <scope>NUCLEOTIDE SEQUENCE [LARGE SCALE GENOMIC DNA]</scope>
    <source>
        <strain evidence="10 11">YLB-05</strain>
    </source>
</reference>
<dbReference type="InterPro" id="IPR045834">
    <property type="entry name" value="Csd3_N2"/>
</dbReference>
<gene>
    <name evidence="10" type="ORF">DN730_18440</name>
</gene>
<dbReference type="PANTHER" id="PTHR21666">
    <property type="entry name" value="PEPTIDASE-RELATED"/>
    <property type="match status" value="1"/>
</dbReference>
<dbReference type="Pfam" id="PF19425">
    <property type="entry name" value="Csd3_N2"/>
    <property type="match status" value="1"/>
</dbReference>